<dbReference type="AlphaFoldDB" id="A0A8S2AN46"/>
<evidence type="ECO:0000259" key="1">
    <source>
        <dbReference type="Pfam" id="PF04321"/>
    </source>
</evidence>
<dbReference type="SUPFAM" id="SSF51735">
    <property type="entry name" value="NAD(P)-binding Rossmann-fold domains"/>
    <property type="match status" value="1"/>
</dbReference>
<proteinExistence type="predicted"/>
<keyword evidence="3" id="KW-1185">Reference proteome</keyword>
<dbReference type="CDD" id="cd05254">
    <property type="entry name" value="dTDP_HR_like_SDR_e"/>
    <property type="match status" value="1"/>
</dbReference>
<accession>A0A8S2AN46</accession>
<gene>
    <name evidence="2" type="ORF">AARE701A_LOCUS17192</name>
</gene>
<evidence type="ECO:0000313" key="3">
    <source>
        <dbReference type="Proteomes" id="UP000682877"/>
    </source>
</evidence>
<evidence type="ECO:0000313" key="2">
    <source>
        <dbReference type="EMBL" id="CAE6143855.1"/>
    </source>
</evidence>
<sequence>MIGETMEKTKVVIVGGTGYLGQHLLQAFAGNNGCDLYDVAFTHHSSPLPRRLLDAFPHFPAFPVDLKSGLGFNSISLDFGQPDVVVNCAALSVPRACEQDPDSAMSINVPTSLVNWLSTFERNKTLLIHLSTDQVYEGVKSFYKEEDETVAVNVYGKSKVAAELLIKDKCQNFAILRSSIIVGPQTVSPLPKTLPIQWIDSSLKKGDTVEFFHDEFRCPIYVKDLVNITLKLIDRWVVSDEKQMQLVLNAGGPERLSRVQMAQVVAEVRGYDMSLIKHVSASLVDRGVASPADISMDITKLIQTLEISPTSFKDGVRLTLDDMMKKATGKEAKAVTLVYWDIKEFPVPPGFDARRVRPCINQLLETHGYSGPITIYAVGILTDVHVDILRALSSTGIILCYSPFGITDIMSLMFKWMRNNSPPANLLGICDPDAFPPPKSGFNLFSPFPCSSPEQEDSISWINLILTVSGTLQEDKCSETVESATWSCLACKSLHGEGFETFTGHLSSQEHKDMYREYLPVEDYLPLPRLRDEDENPPTIKATPEEAEAVTSVFWDINMFPVPPGFDARLVRPCIIRLLESHGYSAPPTIYAVGKLTDVHDDILQTLFSTGITLYYAPHGSADIVSLMSQWISTNPPPANILGICDPRGFPLPLNGYNLFRPFSYSSPKQDSILWGSSLLADSGALEVDTCSETGEWYCLLCDNVGGRSFKSFTKHLSSRSHSHEVDRGVVSPADISIDVIKLIQKLGISPT</sequence>
<organism evidence="2 3">
    <name type="scientific">Arabidopsis arenosa</name>
    <name type="common">Sand rock-cress</name>
    <name type="synonym">Cardaminopsis arenosa</name>
    <dbReference type="NCBI Taxonomy" id="38785"/>
    <lineage>
        <taxon>Eukaryota</taxon>
        <taxon>Viridiplantae</taxon>
        <taxon>Streptophyta</taxon>
        <taxon>Embryophyta</taxon>
        <taxon>Tracheophyta</taxon>
        <taxon>Spermatophyta</taxon>
        <taxon>Magnoliopsida</taxon>
        <taxon>eudicotyledons</taxon>
        <taxon>Gunneridae</taxon>
        <taxon>Pentapetalae</taxon>
        <taxon>rosids</taxon>
        <taxon>malvids</taxon>
        <taxon>Brassicales</taxon>
        <taxon>Brassicaceae</taxon>
        <taxon>Camelineae</taxon>
        <taxon>Arabidopsis</taxon>
    </lineage>
</organism>
<dbReference type="InterPro" id="IPR029903">
    <property type="entry name" value="RmlD-like-bd"/>
</dbReference>
<reference evidence="2" key="1">
    <citation type="submission" date="2021-01" db="EMBL/GenBank/DDBJ databases">
        <authorList>
            <person name="Bezrukov I."/>
        </authorList>
    </citation>
    <scope>NUCLEOTIDE SEQUENCE</scope>
</reference>
<protein>
    <recommendedName>
        <fullName evidence="1">RmlD-like substrate binding domain-containing protein</fullName>
    </recommendedName>
</protein>
<dbReference type="Pfam" id="PF04321">
    <property type="entry name" value="RmlD_sub_bind"/>
    <property type="match status" value="1"/>
</dbReference>
<dbReference type="Gene3D" id="3.40.50.720">
    <property type="entry name" value="NAD(P)-binding Rossmann-like Domain"/>
    <property type="match status" value="1"/>
</dbReference>
<dbReference type="PANTHER" id="PTHR43242">
    <property type="entry name" value="NAD(P)-BINDING ROSSMANN-FOLD SUPERFAMILY PROTEIN"/>
    <property type="match status" value="1"/>
</dbReference>
<dbReference type="InterPro" id="IPR036291">
    <property type="entry name" value="NAD(P)-bd_dom_sf"/>
</dbReference>
<name>A0A8S2AN46_ARAAE</name>
<dbReference type="EMBL" id="LR999456">
    <property type="protein sequence ID" value="CAE6143855.1"/>
    <property type="molecule type" value="Genomic_DNA"/>
</dbReference>
<dbReference type="PANTHER" id="PTHR43242:SF1">
    <property type="entry name" value="NAD(P)-BINDING ROSSMANN-FOLD SUPERFAMILY PROTEIN"/>
    <property type="match status" value="1"/>
</dbReference>
<dbReference type="CDD" id="cd10910">
    <property type="entry name" value="PIN_limkain_b1_N_like"/>
    <property type="match status" value="2"/>
</dbReference>
<feature type="domain" description="RmlD-like substrate binding" evidence="1">
    <location>
        <begin position="10"/>
        <end position="323"/>
    </location>
</feature>
<dbReference type="Proteomes" id="UP000682877">
    <property type="component" value="Chromosome 6"/>
</dbReference>